<dbReference type="Pfam" id="PF16653">
    <property type="entry name" value="Sacchrp_dh_C"/>
    <property type="match status" value="1"/>
</dbReference>
<dbReference type="InterPro" id="IPR032095">
    <property type="entry name" value="Sacchrp_dh-like_C"/>
</dbReference>
<dbReference type="Gene3D" id="3.30.360.30">
    <property type="entry name" value="homospermidine synthase like"/>
    <property type="match status" value="1"/>
</dbReference>
<sequence length="468" mass="50728">MIEQIVIVGFGCIGQAVLPLLQRTWPRAAITVVDRSLDDRRRQVVAAHDLRAVEAGITADNFAPVLGPLLRPGTFLVSLAPSVCSRDLIALTQHRGAFYIDAGIEPWDYAGNAPASQLSNYALRERMLAFARGRETLPTALVAHGANPGMVSVLVKAALMELAGHAGLEAVEPRHRAGWAALARRLDLRVIQISEYDSQQAPGFPRDGEFANTWSAEGFITECLQDAELGWGTHEPALPPGGYRHSDGCGAAIAINRPGHRTRVRSWSPAHGPFDAYLITHNESISIAAYLTDDGAQGAGAADAADAAGRPPYRPTVYYAYRPTAATLASMQWLDDRTATRVRGARILRDEIVSGEDELGVLLLSGRYGGIWYGSHLGIERARTLVPYNSATSLQVASSLVAGMRWVLANQRRGVVESEAVDFRSVLADAAPWWAPLGGHVTDWQPKPGARSLVIADFLPDWPTTWRR</sequence>
<dbReference type="Proteomes" id="UP000324324">
    <property type="component" value="Unassembled WGS sequence"/>
</dbReference>
<reference evidence="3 4" key="1">
    <citation type="submission" date="2019-09" db="EMBL/GenBank/DDBJ databases">
        <title>Isolation of a novel species in the genus Cupriavidus from patients with sepsis using whole genome sequencing.</title>
        <authorList>
            <person name="Kweon O.J."/>
            <person name="Lee M.-K."/>
        </authorList>
    </citation>
    <scope>NUCLEOTIDE SEQUENCE [LARGE SCALE GENOMIC DNA]</scope>
    <source>
        <strain evidence="3 4">MKL-01</strain>
    </source>
</reference>
<dbReference type="EMBL" id="VWRN01000031">
    <property type="protein sequence ID" value="KAA6124579.1"/>
    <property type="molecule type" value="Genomic_DNA"/>
</dbReference>
<evidence type="ECO:0000259" key="2">
    <source>
        <dbReference type="Pfam" id="PF16653"/>
    </source>
</evidence>
<feature type="domain" description="Saccharopine dehydrogenase-like C-terminal" evidence="2">
    <location>
        <begin position="145"/>
        <end position="422"/>
    </location>
</feature>
<evidence type="ECO:0000313" key="4">
    <source>
        <dbReference type="Proteomes" id="UP000324324"/>
    </source>
</evidence>
<comment type="caution">
    <text evidence="3">The sequence shown here is derived from an EMBL/GenBank/DDBJ whole genome shotgun (WGS) entry which is preliminary data.</text>
</comment>
<keyword evidence="4" id="KW-1185">Reference proteome</keyword>
<name>A0A5M8AP52_9BURK</name>
<dbReference type="AlphaFoldDB" id="A0A5M8AP52"/>
<dbReference type="RefSeq" id="WP_150083222.1">
    <property type="nucleotide sequence ID" value="NZ_VWRN01000031.1"/>
</dbReference>
<protein>
    <submittedName>
        <fullName evidence="3">Homospermidine synthase</fullName>
    </submittedName>
</protein>
<organism evidence="3 4">
    <name type="scientific">Cupriavidus cauae</name>
    <dbReference type="NCBI Taxonomy" id="2608999"/>
    <lineage>
        <taxon>Bacteria</taxon>
        <taxon>Pseudomonadati</taxon>
        <taxon>Pseudomonadota</taxon>
        <taxon>Betaproteobacteria</taxon>
        <taxon>Burkholderiales</taxon>
        <taxon>Burkholderiaceae</taxon>
        <taxon>Cupriavidus</taxon>
    </lineage>
</organism>
<evidence type="ECO:0000313" key="3">
    <source>
        <dbReference type="EMBL" id="KAA6124579.1"/>
    </source>
</evidence>
<dbReference type="InterPro" id="IPR005097">
    <property type="entry name" value="Sacchrp_dh_NADP-bd"/>
</dbReference>
<dbReference type="Gene3D" id="3.40.50.720">
    <property type="entry name" value="NAD(P)-binding Rossmann-like Domain"/>
    <property type="match status" value="1"/>
</dbReference>
<feature type="domain" description="Saccharopine dehydrogenase NADP binding" evidence="1">
    <location>
        <begin position="5"/>
        <end position="133"/>
    </location>
</feature>
<proteinExistence type="predicted"/>
<evidence type="ECO:0000259" key="1">
    <source>
        <dbReference type="Pfam" id="PF03435"/>
    </source>
</evidence>
<dbReference type="Pfam" id="PF03435">
    <property type="entry name" value="Sacchrp_dh_NADP"/>
    <property type="match status" value="1"/>
</dbReference>
<gene>
    <name evidence="3" type="ORF">F1599_11790</name>
</gene>
<dbReference type="InterPro" id="IPR023181">
    <property type="entry name" value="Homospermid_syn-like_C"/>
</dbReference>
<accession>A0A5M8AP52</accession>